<dbReference type="Gene3D" id="1.10.340.30">
    <property type="entry name" value="Hypothetical protein, domain 2"/>
    <property type="match status" value="1"/>
</dbReference>
<evidence type="ECO:0000256" key="8">
    <source>
        <dbReference type="ARBA" id="ARBA00022763"/>
    </source>
</evidence>
<comment type="cofactor">
    <cofactor evidence="14">
        <name>[4Fe-4S] cluster</name>
        <dbReference type="ChEBI" id="CHEBI:49883"/>
    </cofactor>
    <text evidence="14">Binds 1 [4Fe-4S] cluster.</text>
</comment>
<dbReference type="SUPFAM" id="SSF48150">
    <property type="entry name" value="DNA-glycosylase"/>
    <property type="match status" value="1"/>
</dbReference>
<dbReference type="GO" id="GO:0032357">
    <property type="term" value="F:oxidized purine DNA binding"/>
    <property type="evidence" value="ECO:0007669"/>
    <property type="project" value="TreeGrafter"/>
</dbReference>
<dbReference type="Pfam" id="PF14815">
    <property type="entry name" value="NUDIX_4"/>
    <property type="match status" value="1"/>
</dbReference>
<dbReference type="GO" id="GO:0006298">
    <property type="term" value="P:mismatch repair"/>
    <property type="evidence" value="ECO:0007669"/>
    <property type="project" value="TreeGrafter"/>
</dbReference>
<evidence type="ECO:0000256" key="11">
    <source>
        <dbReference type="ARBA" id="ARBA00023014"/>
    </source>
</evidence>
<dbReference type="PANTHER" id="PTHR42944:SF1">
    <property type="entry name" value="ADENINE DNA GLYCOSYLASE"/>
    <property type="match status" value="1"/>
</dbReference>
<evidence type="ECO:0000256" key="1">
    <source>
        <dbReference type="ARBA" id="ARBA00000843"/>
    </source>
</evidence>
<evidence type="ECO:0000256" key="14">
    <source>
        <dbReference type="RuleBase" id="RU365096"/>
    </source>
</evidence>
<dbReference type="FunFam" id="1.10.340.30:FF:000002">
    <property type="entry name" value="Adenine DNA glycosylase"/>
    <property type="match status" value="1"/>
</dbReference>
<comment type="function">
    <text evidence="2">Adenine glycosylase active on G-A mispairs. MutY also corrects error-prone DNA synthesis past GO lesions which are due to the oxidatively damaged form of guanine: 7,8-dihydro-8-oxoguanine (8-oxo-dGTP).</text>
</comment>
<dbReference type="InterPro" id="IPR003265">
    <property type="entry name" value="HhH-GPD_domain"/>
</dbReference>
<keyword evidence="10 14" id="KW-0408">Iron</keyword>
<evidence type="ECO:0000256" key="3">
    <source>
        <dbReference type="ARBA" id="ARBA00008343"/>
    </source>
</evidence>
<evidence type="ECO:0000259" key="15">
    <source>
        <dbReference type="SMART" id="SM00478"/>
    </source>
</evidence>
<keyword evidence="13 14" id="KW-0326">Glycosidase</keyword>
<dbReference type="CDD" id="cd03431">
    <property type="entry name" value="NUDIX_DNA_Glycosylase_C-MutY"/>
    <property type="match status" value="1"/>
</dbReference>
<keyword evidence="11" id="KW-0411">Iron-sulfur</keyword>
<organism evidence="16 17">
    <name type="scientific">Segatella buccae</name>
    <dbReference type="NCBI Taxonomy" id="28126"/>
    <lineage>
        <taxon>Bacteria</taxon>
        <taxon>Pseudomonadati</taxon>
        <taxon>Bacteroidota</taxon>
        <taxon>Bacteroidia</taxon>
        <taxon>Bacteroidales</taxon>
        <taxon>Prevotellaceae</taxon>
        <taxon>Segatella</taxon>
    </lineage>
</organism>
<dbReference type="InterPro" id="IPR011257">
    <property type="entry name" value="DNA_glycosylase"/>
</dbReference>
<dbReference type="Gene3D" id="3.90.79.10">
    <property type="entry name" value="Nucleoside Triphosphate Pyrophosphohydrolase"/>
    <property type="match status" value="1"/>
</dbReference>
<reference evidence="16 17" key="1">
    <citation type="submission" date="2018-06" db="EMBL/GenBank/DDBJ databases">
        <authorList>
            <consortium name="Pathogen Informatics"/>
            <person name="Doyle S."/>
        </authorList>
    </citation>
    <scope>NUCLEOTIDE SEQUENCE [LARGE SCALE GENOMIC DNA]</scope>
    <source>
        <strain evidence="16 17">NCTC13063</strain>
    </source>
</reference>
<evidence type="ECO:0000313" key="16">
    <source>
        <dbReference type="EMBL" id="SUB79739.1"/>
    </source>
</evidence>
<dbReference type="NCBIfam" id="TIGR01084">
    <property type="entry name" value="mutY"/>
    <property type="match status" value="1"/>
</dbReference>
<dbReference type="GO" id="GO:0000701">
    <property type="term" value="F:purine-specific mismatch base pair DNA N-glycosylase activity"/>
    <property type="evidence" value="ECO:0007669"/>
    <property type="project" value="UniProtKB-EC"/>
</dbReference>
<evidence type="ECO:0000313" key="17">
    <source>
        <dbReference type="Proteomes" id="UP000255283"/>
    </source>
</evidence>
<keyword evidence="6" id="KW-0004">4Fe-4S</keyword>
<dbReference type="InterPro" id="IPR015797">
    <property type="entry name" value="NUDIX_hydrolase-like_dom_sf"/>
</dbReference>
<dbReference type="AlphaFoldDB" id="A0AAQ1ZI29"/>
<dbReference type="SMART" id="SM00478">
    <property type="entry name" value="ENDO3c"/>
    <property type="match status" value="1"/>
</dbReference>
<dbReference type="Pfam" id="PF00730">
    <property type="entry name" value="HhH-GPD"/>
    <property type="match status" value="1"/>
</dbReference>
<dbReference type="GO" id="GO:0034039">
    <property type="term" value="F:8-oxo-7,8-dihydroguanine DNA N-glycosylase activity"/>
    <property type="evidence" value="ECO:0007669"/>
    <property type="project" value="TreeGrafter"/>
</dbReference>
<evidence type="ECO:0000256" key="2">
    <source>
        <dbReference type="ARBA" id="ARBA00002933"/>
    </source>
</evidence>
<keyword evidence="12" id="KW-0234">DNA repair</keyword>
<dbReference type="GO" id="GO:0046872">
    <property type="term" value="F:metal ion binding"/>
    <property type="evidence" value="ECO:0007669"/>
    <property type="project" value="UniProtKB-UniRule"/>
</dbReference>
<evidence type="ECO:0000256" key="13">
    <source>
        <dbReference type="ARBA" id="ARBA00023295"/>
    </source>
</evidence>
<dbReference type="EC" id="3.2.2.31" evidence="4 14"/>
<evidence type="ECO:0000256" key="4">
    <source>
        <dbReference type="ARBA" id="ARBA00012045"/>
    </source>
</evidence>
<evidence type="ECO:0000256" key="12">
    <source>
        <dbReference type="ARBA" id="ARBA00023204"/>
    </source>
</evidence>
<keyword evidence="9 16" id="KW-0378">Hydrolase</keyword>
<dbReference type="Proteomes" id="UP000255283">
    <property type="component" value="Unassembled WGS sequence"/>
</dbReference>
<evidence type="ECO:0000256" key="5">
    <source>
        <dbReference type="ARBA" id="ARBA00022023"/>
    </source>
</evidence>
<dbReference type="InterPro" id="IPR023170">
    <property type="entry name" value="HhH_base_excis_C"/>
</dbReference>
<evidence type="ECO:0000256" key="6">
    <source>
        <dbReference type="ARBA" id="ARBA00022485"/>
    </source>
</evidence>
<dbReference type="PANTHER" id="PTHR42944">
    <property type="entry name" value="ADENINE DNA GLYCOSYLASE"/>
    <property type="match status" value="1"/>
</dbReference>
<dbReference type="EMBL" id="UGTJ01000001">
    <property type="protein sequence ID" value="SUB79739.1"/>
    <property type="molecule type" value="Genomic_DNA"/>
</dbReference>
<dbReference type="GO" id="GO:0006284">
    <property type="term" value="P:base-excision repair"/>
    <property type="evidence" value="ECO:0007669"/>
    <property type="project" value="UniProtKB-UniRule"/>
</dbReference>
<dbReference type="InterPro" id="IPR044298">
    <property type="entry name" value="MIG/MutY"/>
</dbReference>
<accession>A0AAQ1ZI29</accession>
<gene>
    <name evidence="16" type="primary">mutY</name>
    <name evidence="16" type="ORF">NCTC13063_01009</name>
</gene>
<dbReference type="Gene3D" id="1.10.1670.10">
    <property type="entry name" value="Helix-hairpin-Helix base-excision DNA repair enzymes (C-terminal)"/>
    <property type="match status" value="1"/>
</dbReference>
<feature type="domain" description="HhH-GPD" evidence="15">
    <location>
        <begin position="41"/>
        <end position="190"/>
    </location>
</feature>
<name>A0AAQ1ZI29_9BACT</name>
<sequence>MFPMIHPYFSMTILRWFDAHGRVLPWRQTHDPYAIWLSEIILQQTRIEQGRPYWERFMQRWPSVEKLAAASEDDVLREWQGLGYYSRARNLHKAARQIVELGRFPDTFETIKRLKGVGDYTAAAVGSIAFDLPVAVVDGNVYRVLARHFGISTPINSTEGKREFAALAQALLPPDKASAYNQGMMDFGAMQCTPAADCAGCPLQESCVAYRENRVGELPVKLRTVKVSERRLVYVYIRCAGFTAIRRRTAGDIWQGLWEPANVSAFSELELLLGKARLVRKDVKHVLTHRIIYADFYLLETDERPLLPSDYIWIREEEMDGYGIPRLIQLFLESL</sequence>
<comment type="similarity">
    <text evidence="3 14">Belongs to the Nth/MutY family.</text>
</comment>
<proteinExistence type="inferred from homology"/>
<dbReference type="InterPro" id="IPR029119">
    <property type="entry name" value="MutY_C"/>
</dbReference>
<dbReference type="RefSeq" id="WP_115153443.1">
    <property type="nucleotide sequence ID" value="NZ_DBFWLE010000010.1"/>
</dbReference>
<keyword evidence="7" id="KW-0479">Metal-binding</keyword>
<evidence type="ECO:0000256" key="7">
    <source>
        <dbReference type="ARBA" id="ARBA00022723"/>
    </source>
</evidence>
<keyword evidence="8 14" id="KW-0227">DNA damage</keyword>
<dbReference type="SUPFAM" id="SSF55811">
    <property type="entry name" value="Nudix"/>
    <property type="match status" value="1"/>
</dbReference>
<protein>
    <recommendedName>
        <fullName evidence="5 14">Adenine DNA glycosylase</fullName>
        <ecNumber evidence="4 14">3.2.2.31</ecNumber>
    </recommendedName>
</protein>
<comment type="caution">
    <text evidence="16">The sequence shown here is derived from an EMBL/GenBank/DDBJ whole genome shotgun (WGS) entry which is preliminary data.</text>
</comment>
<evidence type="ECO:0000256" key="9">
    <source>
        <dbReference type="ARBA" id="ARBA00022801"/>
    </source>
</evidence>
<dbReference type="InterPro" id="IPR005760">
    <property type="entry name" value="A/G_AdeGlyc_MutY"/>
</dbReference>
<dbReference type="GO" id="GO:0051539">
    <property type="term" value="F:4 iron, 4 sulfur cluster binding"/>
    <property type="evidence" value="ECO:0007669"/>
    <property type="project" value="UniProtKB-UniRule"/>
</dbReference>
<dbReference type="CDD" id="cd00056">
    <property type="entry name" value="ENDO3c"/>
    <property type="match status" value="1"/>
</dbReference>
<evidence type="ECO:0000256" key="10">
    <source>
        <dbReference type="ARBA" id="ARBA00023004"/>
    </source>
</evidence>
<comment type="catalytic activity">
    <reaction evidence="1 14">
        <text>Hydrolyzes free adenine bases from 7,8-dihydro-8-oxoguanine:adenine mismatched double-stranded DNA, leaving an apurinic site.</text>
        <dbReference type="EC" id="3.2.2.31"/>
    </reaction>
</comment>
<dbReference type="GO" id="GO:0035485">
    <property type="term" value="F:adenine/guanine mispair binding"/>
    <property type="evidence" value="ECO:0007669"/>
    <property type="project" value="TreeGrafter"/>
</dbReference>